<dbReference type="Proteomes" id="UP000294813">
    <property type="component" value="Unassembled WGS sequence"/>
</dbReference>
<dbReference type="EMBL" id="SLXT01000004">
    <property type="protein sequence ID" value="TCP68225.1"/>
    <property type="molecule type" value="Genomic_DNA"/>
</dbReference>
<comment type="similarity">
    <text evidence="2">Belongs to the MreD family.</text>
</comment>
<keyword evidence="4 8" id="KW-0812">Transmembrane</keyword>
<feature type="transmembrane region" description="Helical" evidence="8">
    <location>
        <begin position="128"/>
        <end position="148"/>
    </location>
</feature>
<gene>
    <name evidence="9" type="ORF">EDD73_104128</name>
</gene>
<dbReference type="GO" id="GO:0008360">
    <property type="term" value="P:regulation of cell shape"/>
    <property type="evidence" value="ECO:0007669"/>
    <property type="project" value="UniProtKB-KW"/>
</dbReference>
<dbReference type="AlphaFoldDB" id="A0A4R2SAI0"/>
<dbReference type="PIRSF" id="PIRSF037497">
    <property type="entry name" value="MreD_Clostridium/Treponema_prd"/>
    <property type="match status" value="1"/>
</dbReference>
<evidence type="ECO:0000256" key="7">
    <source>
        <dbReference type="ARBA" id="ARBA00023136"/>
    </source>
</evidence>
<reference evidence="9 10" key="1">
    <citation type="submission" date="2019-03" db="EMBL/GenBank/DDBJ databases">
        <title>Genomic Encyclopedia of Type Strains, Phase IV (KMG-IV): sequencing the most valuable type-strain genomes for metagenomic binning, comparative biology and taxonomic classification.</title>
        <authorList>
            <person name="Goeker M."/>
        </authorList>
    </citation>
    <scope>NUCLEOTIDE SEQUENCE [LARGE SCALE GENOMIC DNA]</scope>
    <source>
        <strain evidence="9 10">DSM 11170</strain>
    </source>
</reference>
<keyword evidence="5" id="KW-0133">Cell shape</keyword>
<sequence length="167" mass="18622">MRHLIWAVLLLFNIVLQTTVMPHVEIYGTHPNLILMQVILTTLLVGGQRGLLYGAGAGLFLDLLSARYIGFHSLSFAGTSWLIGLLASRLYKENLFVPLISIATGTVIHSLLAFALGRYAGIEIPLTTLLLTMIAETIYNTVLMPLLYKPIYRAANRWWIRKEELGA</sequence>
<accession>A0A4R2SAI0</accession>
<dbReference type="OrthoDB" id="9796616at2"/>
<dbReference type="RefSeq" id="WP_131918258.1">
    <property type="nucleotide sequence ID" value="NZ_JAOQNU010000004.1"/>
</dbReference>
<evidence type="ECO:0000256" key="3">
    <source>
        <dbReference type="ARBA" id="ARBA00022475"/>
    </source>
</evidence>
<comment type="caution">
    <text evidence="9">The sequence shown here is derived from an EMBL/GenBank/DDBJ whole genome shotgun (WGS) entry which is preliminary data.</text>
</comment>
<evidence type="ECO:0000313" key="9">
    <source>
        <dbReference type="EMBL" id="TCP68225.1"/>
    </source>
</evidence>
<feature type="transmembrane region" description="Helical" evidence="8">
    <location>
        <begin position="33"/>
        <end position="61"/>
    </location>
</feature>
<evidence type="ECO:0000256" key="1">
    <source>
        <dbReference type="ARBA" id="ARBA00004651"/>
    </source>
</evidence>
<name>A0A4R2SAI0_9FIRM</name>
<dbReference type="InterPro" id="IPR017225">
    <property type="entry name" value="Cell_shape_determin_MreD_prd"/>
</dbReference>
<dbReference type="NCBIfam" id="TIGR03426">
    <property type="entry name" value="shape_MreD"/>
    <property type="match status" value="1"/>
</dbReference>
<keyword evidence="6 8" id="KW-1133">Transmembrane helix</keyword>
<keyword evidence="3" id="KW-1003">Cell membrane</keyword>
<keyword evidence="10" id="KW-1185">Reference proteome</keyword>
<proteinExistence type="inferred from homology"/>
<evidence type="ECO:0000256" key="5">
    <source>
        <dbReference type="ARBA" id="ARBA00022960"/>
    </source>
</evidence>
<dbReference type="InterPro" id="IPR007227">
    <property type="entry name" value="Cell_shape_determining_MreD"/>
</dbReference>
<evidence type="ECO:0000313" key="10">
    <source>
        <dbReference type="Proteomes" id="UP000294813"/>
    </source>
</evidence>
<evidence type="ECO:0000256" key="8">
    <source>
        <dbReference type="SAM" id="Phobius"/>
    </source>
</evidence>
<evidence type="ECO:0000256" key="4">
    <source>
        <dbReference type="ARBA" id="ARBA00022692"/>
    </source>
</evidence>
<keyword evidence="7 8" id="KW-0472">Membrane</keyword>
<evidence type="ECO:0000256" key="6">
    <source>
        <dbReference type="ARBA" id="ARBA00022989"/>
    </source>
</evidence>
<dbReference type="Pfam" id="PF04093">
    <property type="entry name" value="MreD"/>
    <property type="match status" value="1"/>
</dbReference>
<comment type="subcellular location">
    <subcellularLocation>
        <location evidence="1">Cell membrane</location>
        <topology evidence="1">Multi-pass membrane protein</topology>
    </subcellularLocation>
</comment>
<organism evidence="9 10">
    <name type="scientific">Heliophilum fasciatum</name>
    <dbReference type="NCBI Taxonomy" id="35700"/>
    <lineage>
        <taxon>Bacteria</taxon>
        <taxon>Bacillati</taxon>
        <taxon>Bacillota</taxon>
        <taxon>Clostridia</taxon>
        <taxon>Eubacteriales</taxon>
        <taxon>Heliobacteriaceae</taxon>
        <taxon>Heliophilum</taxon>
    </lineage>
</organism>
<protein>
    <submittedName>
        <fullName evidence="9">Rod shape-determining protein MreD</fullName>
    </submittedName>
</protein>
<feature type="transmembrane region" description="Helical" evidence="8">
    <location>
        <begin position="68"/>
        <end position="89"/>
    </location>
</feature>
<feature type="transmembrane region" description="Helical" evidence="8">
    <location>
        <begin position="95"/>
        <end position="116"/>
    </location>
</feature>
<dbReference type="GO" id="GO:0005886">
    <property type="term" value="C:plasma membrane"/>
    <property type="evidence" value="ECO:0007669"/>
    <property type="project" value="UniProtKB-SubCell"/>
</dbReference>
<evidence type="ECO:0000256" key="2">
    <source>
        <dbReference type="ARBA" id="ARBA00007776"/>
    </source>
</evidence>